<gene>
    <name evidence="2" type="ORF">RM530_01990</name>
</gene>
<feature type="domain" description="FAS1-like dehydratase" evidence="1">
    <location>
        <begin position="23"/>
        <end position="165"/>
    </location>
</feature>
<dbReference type="Gene3D" id="3.10.129.10">
    <property type="entry name" value="Hotdog Thioesterase"/>
    <property type="match status" value="1"/>
</dbReference>
<keyword evidence="3" id="KW-1185">Reference proteome</keyword>
<accession>A0ABU2WGB5</accession>
<dbReference type="RefSeq" id="WP_311363528.1">
    <property type="nucleotide sequence ID" value="NZ_JAVRIC010000002.1"/>
</dbReference>
<dbReference type="InterPro" id="IPR039569">
    <property type="entry name" value="FAS1-like_DH_region"/>
</dbReference>
<dbReference type="Pfam" id="PF13452">
    <property type="entry name" value="FAS1_DH_region"/>
    <property type="match status" value="1"/>
</dbReference>
<sequence length="180" mass="19607">MSAGQTRTDVGTAQGCYHEARAWVGRSTGPRPLEAPPDESRCKYFAALCEDGNPAYWDTEWASHTFGAALAPSGMLMSLLMPLPWKPGGRGDPPSMALDVPLPGRTFINVETDCELLRSVHQGERLSVRETVVEISPEKSTRLGRGHFVTTRAELLDAGQQCVATITNVLYRFDAFGAEP</sequence>
<evidence type="ECO:0000259" key="1">
    <source>
        <dbReference type="Pfam" id="PF13452"/>
    </source>
</evidence>
<comment type="caution">
    <text evidence="2">The sequence shown here is derived from an EMBL/GenBank/DDBJ whole genome shotgun (WGS) entry which is preliminary data.</text>
</comment>
<evidence type="ECO:0000313" key="2">
    <source>
        <dbReference type="EMBL" id="MDT0496137.1"/>
    </source>
</evidence>
<dbReference type="InterPro" id="IPR029069">
    <property type="entry name" value="HotDog_dom_sf"/>
</dbReference>
<name>A0ABU2WGB5_9GAMM</name>
<protein>
    <submittedName>
        <fullName evidence="2">MaoC family dehydratase N-terminal domain-containing protein</fullName>
    </submittedName>
</protein>
<proteinExistence type="predicted"/>
<dbReference type="SUPFAM" id="SSF54637">
    <property type="entry name" value="Thioesterase/thiol ester dehydrase-isomerase"/>
    <property type="match status" value="1"/>
</dbReference>
<evidence type="ECO:0000313" key="3">
    <source>
        <dbReference type="Proteomes" id="UP001254608"/>
    </source>
</evidence>
<dbReference type="EMBL" id="JAVRIC010000002">
    <property type="protein sequence ID" value="MDT0496137.1"/>
    <property type="molecule type" value="Genomic_DNA"/>
</dbReference>
<organism evidence="2 3">
    <name type="scientific">Banduia mediterranea</name>
    <dbReference type="NCBI Taxonomy" id="3075609"/>
    <lineage>
        <taxon>Bacteria</taxon>
        <taxon>Pseudomonadati</taxon>
        <taxon>Pseudomonadota</taxon>
        <taxon>Gammaproteobacteria</taxon>
        <taxon>Nevskiales</taxon>
        <taxon>Algiphilaceae</taxon>
        <taxon>Banduia</taxon>
    </lineage>
</organism>
<reference evidence="2 3" key="1">
    <citation type="submission" date="2023-09" db="EMBL/GenBank/DDBJ databases">
        <authorList>
            <person name="Rey-Velasco X."/>
        </authorList>
    </citation>
    <scope>NUCLEOTIDE SEQUENCE [LARGE SCALE GENOMIC DNA]</scope>
    <source>
        <strain evidence="2 3">W345</strain>
    </source>
</reference>
<dbReference type="Proteomes" id="UP001254608">
    <property type="component" value="Unassembled WGS sequence"/>
</dbReference>